<dbReference type="InterPro" id="IPR035093">
    <property type="entry name" value="RelE/ParE_toxin_dom_sf"/>
</dbReference>
<dbReference type="Gene3D" id="3.30.2310.20">
    <property type="entry name" value="RelE-like"/>
    <property type="match status" value="1"/>
</dbReference>
<dbReference type="Proteomes" id="UP000515842">
    <property type="component" value="Chromosome"/>
</dbReference>
<gene>
    <name evidence="1" type="ORF">AS859_06895</name>
    <name evidence="2" type="ORF">HOO34_10705</name>
</gene>
<evidence type="ECO:0008006" key="5">
    <source>
        <dbReference type="Google" id="ProtNLM"/>
    </source>
</evidence>
<dbReference type="AlphaFoldDB" id="A0A1V9VAV7"/>
<protein>
    <recommendedName>
        <fullName evidence="5">Addiction module toxin RelE</fullName>
    </recommendedName>
</protein>
<proteinExistence type="predicted"/>
<reference evidence="2 4" key="2">
    <citation type="journal article" date="2020" name="Front. Microbiol.">
        <title>Genomic Analysis and Antimicrobial Resistance of Aliarcobacter cryaerophilus Strains From German Water Poultry.</title>
        <authorList>
            <person name="Muller E."/>
            <person name="Hotzel H."/>
            <person name="Ahlers C."/>
            <person name="Hanel I."/>
            <person name="Tomaso H."/>
            <person name="Abdel-Glil M.Y."/>
        </authorList>
    </citation>
    <scope>NUCLEOTIDE SEQUENCE [LARGE SCALE GENOMIC DNA]</scope>
    <source>
        <strain evidence="2 4">16CS1285-4</strain>
    </source>
</reference>
<dbReference type="Proteomes" id="UP000192599">
    <property type="component" value="Unassembled WGS sequence"/>
</dbReference>
<evidence type="ECO:0000313" key="3">
    <source>
        <dbReference type="Proteomes" id="UP000192599"/>
    </source>
</evidence>
<sequence length="97" mass="11337">MYSLKLHDKVYDDLKVLDNALVIKVFKKLKQIQQSPQIGENLGNKNGMNLSGFKKVYIDKKRVRIVFEVQDDILTVYTIAIGQRDDMEVYKKAFDRL</sequence>
<reference evidence="1 3" key="1">
    <citation type="submission" date="2017-04" db="EMBL/GenBank/DDBJ databases">
        <title>Accumulation and expression of multiple antibiotic resistance genes in Arcobacter cryaerophilus that thrives in sewage.</title>
        <authorList>
            <person name="Millar J.A."/>
            <person name="Raghavan R."/>
        </authorList>
    </citation>
    <scope>NUCLEOTIDE SEQUENCE [LARGE SCALE GENOMIC DNA]</scope>
    <source>
        <strain evidence="1 3">AZT-1</strain>
    </source>
</reference>
<evidence type="ECO:0000313" key="2">
    <source>
        <dbReference type="EMBL" id="QNM90069.1"/>
    </source>
</evidence>
<accession>A0A1V9VAV7</accession>
<organism evidence="1 3">
    <name type="scientific">Aliarcobacter cryaerophilus</name>
    <dbReference type="NCBI Taxonomy" id="28198"/>
    <lineage>
        <taxon>Bacteria</taxon>
        <taxon>Pseudomonadati</taxon>
        <taxon>Campylobacterota</taxon>
        <taxon>Epsilonproteobacteria</taxon>
        <taxon>Campylobacterales</taxon>
        <taxon>Arcobacteraceae</taxon>
        <taxon>Aliarcobacter</taxon>
    </lineage>
</organism>
<name>A0A1V9VAV7_9BACT</name>
<evidence type="ECO:0000313" key="1">
    <source>
        <dbReference type="EMBL" id="OQR41231.1"/>
    </source>
</evidence>
<dbReference type="RefSeq" id="WP_081560762.1">
    <property type="nucleotide sequence ID" value="NZ_CP060692.1"/>
</dbReference>
<dbReference type="EMBL" id="LNTC01000084">
    <property type="protein sequence ID" value="OQR41231.1"/>
    <property type="molecule type" value="Genomic_DNA"/>
</dbReference>
<dbReference type="EMBL" id="CP060693">
    <property type="protein sequence ID" value="QNM90069.1"/>
    <property type="molecule type" value="Genomic_DNA"/>
</dbReference>
<evidence type="ECO:0000313" key="4">
    <source>
        <dbReference type="Proteomes" id="UP000515842"/>
    </source>
</evidence>
<dbReference type="SUPFAM" id="SSF143011">
    <property type="entry name" value="RelE-like"/>
    <property type="match status" value="1"/>
</dbReference>